<protein>
    <submittedName>
        <fullName evidence="3">DUF805 domain-containing protein</fullName>
    </submittedName>
</protein>
<dbReference type="PANTHER" id="PTHR34980:SF2">
    <property type="entry name" value="INNER MEMBRANE PROTEIN YHAH-RELATED"/>
    <property type="match status" value="1"/>
</dbReference>
<feature type="transmembrane region" description="Helical" evidence="1">
    <location>
        <begin position="148"/>
        <end position="167"/>
    </location>
</feature>
<dbReference type="InterPro" id="IPR008523">
    <property type="entry name" value="DUF805"/>
</dbReference>
<gene>
    <name evidence="3" type="ORF">K6753_12840</name>
</gene>
<dbReference type="Gene3D" id="1.10.260.40">
    <property type="entry name" value="lambda repressor-like DNA-binding domains"/>
    <property type="match status" value="1"/>
</dbReference>
<dbReference type="SMART" id="SM00530">
    <property type="entry name" value="HTH_XRE"/>
    <property type="match status" value="1"/>
</dbReference>
<reference evidence="3 4" key="1">
    <citation type="submission" date="2021-09" db="EMBL/GenBank/DDBJ databases">
        <title>Lysobacter sp. 13A isolated from the river sediment.</title>
        <authorList>
            <person name="Liu H."/>
            <person name="Li S."/>
            <person name="Mao S."/>
        </authorList>
    </citation>
    <scope>NUCLEOTIDE SEQUENCE [LARGE SCALE GENOMIC DNA]</scope>
    <source>
        <strain evidence="3 4">13A</strain>
    </source>
</reference>
<sequence>MKIHSDRVRQLRTGRQWSQEQLAIACGLNLRTVQRLESSGNASMESVRALAAVFGVDADELIVADGVAPPVAANPAVEAVRDGLVRFADFHGTTGRAAYWWFLLFLVLVFAVATTIHERLYQLVAIIALVPLLAAGTRRLRDAGLSPWWQAFFAVPFGFVVVLVMMARERGVEAAPPADSTDAAQPE</sequence>
<dbReference type="EMBL" id="JAINZW010000006">
    <property type="protein sequence ID" value="MBZ4040418.1"/>
    <property type="molecule type" value="Genomic_DNA"/>
</dbReference>
<keyword evidence="1" id="KW-1133">Transmembrane helix</keyword>
<evidence type="ECO:0000313" key="3">
    <source>
        <dbReference type="EMBL" id="MBZ4040418.1"/>
    </source>
</evidence>
<keyword evidence="1" id="KW-0812">Transmembrane</keyword>
<keyword evidence="1" id="KW-0472">Membrane</keyword>
<feature type="transmembrane region" description="Helical" evidence="1">
    <location>
        <begin position="120"/>
        <end position="136"/>
    </location>
</feature>
<evidence type="ECO:0000259" key="2">
    <source>
        <dbReference type="PROSITE" id="PS50943"/>
    </source>
</evidence>
<dbReference type="SUPFAM" id="SSF47413">
    <property type="entry name" value="lambda repressor-like DNA-binding domains"/>
    <property type="match status" value="1"/>
</dbReference>
<proteinExistence type="predicted"/>
<dbReference type="PANTHER" id="PTHR34980">
    <property type="entry name" value="INNER MEMBRANE PROTEIN-RELATED-RELATED"/>
    <property type="match status" value="1"/>
</dbReference>
<dbReference type="Pfam" id="PF05656">
    <property type="entry name" value="DUF805"/>
    <property type="match status" value="1"/>
</dbReference>
<dbReference type="InterPro" id="IPR010982">
    <property type="entry name" value="Lambda_DNA-bd_dom_sf"/>
</dbReference>
<dbReference type="Pfam" id="PF01381">
    <property type="entry name" value="HTH_3"/>
    <property type="match status" value="1"/>
</dbReference>
<dbReference type="PROSITE" id="PS50943">
    <property type="entry name" value="HTH_CROC1"/>
    <property type="match status" value="1"/>
</dbReference>
<comment type="caution">
    <text evidence="3">The sequence shown here is derived from an EMBL/GenBank/DDBJ whole genome shotgun (WGS) entry which is preliminary data.</text>
</comment>
<name>A0ABS7T9C3_9GAMM</name>
<dbReference type="InterPro" id="IPR001387">
    <property type="entry name" value="Cro/C1-type_HTH"/>
</dbReference>
<dbReference type="Proteomes" id="UP001430954">
    <property type="component" value="Unassembled WGS sequence"/>
</dbReference>
<organism evidence="3 4">
    <name type="scientific">Novilysobacter selenitireducens</name>
    <dbReference type="NCBI Taxonomy" id="2872639"/>
    <lineage>
        <taxon>Bacteria</taxon>
        <taxon>Pseudomonadati</taxon>
        <taxon>Pseudomonadota</taxon>
        <taxon>Gammaproteobacteria</taxon>
        <taxon>Lysobacterales</taxon>
        <taxon>Lysobacteraceae</taxon>
        <taxon>Novilysobacter</taxon>
    </lineage>
</organism>
<feature type="transmembrane region" description="Helical" evidence="1">
    <location>
        <begin position="97"/>
        <end position="114"/>
    </location>
</feature>
<evidence type="ECO:0000313" key="4">
    <source>
        <dbReference type="Proteomes" id="UP001430954"/>
    </source>
</evidence>
<dbReference type="CDD" id="cd00093">
    <property type="entry name" value="HTH_XRE"/>
    <property type="match status" value="1"/>
</dbReference>
<keyword evidence="4" id="KW-1185">Reference proteome</keyword>
<accession>A0ABS7T9C3</accession>
<dbReference type="RefSeq" id="WP_223676865.1">
    <property type="nucleotide sequence ID" value="NZ_JAINZW010000006.1"/>
</dbReference>
<feature type="domain" description="HTH cro/C1-type" evidence="2">
    <location>
        <begin position="8"/>
        <end position="61"/>
    </location>
</feature>
<evidence type="ECO:0000256" key="1">
    <source>
        <dbReference type="SAM" id="Phobius"/>
    </source>
</evidence>